<dbReference type="AlphaFoldDB" id="A0A6L2MBQ6"/>
<dbReference type="EMBL" id="BKCJ010006302">
    <property type="protein sequence ID" value="GEU71416.1"/>
    <property type="molecule type" value="Genomic_DNA"/>
</dbReference>
<name>A0A6L2MBQ6_TANCI</name>
<comment type="caution">
    <text evidence="3">The sequence shown here is derived from an EMBL/GenBank/DDBJ whole genome shotgun (WGS) entry which is preliminary data.</text>
</comment>
<proteinExistence type="predicted"/>
<evidence type="ECO:0000313" key="3">
    <source>
        <dbReference type="EMBL" id="GEU71416.1"/>
    </source>
</evidence>
<gene>
    <name evidence="3" type="ORF">Tci_043394</name>
</gene>
<reference evidence="3" key="1">
    <citation type="journal article" date="2019" name="Sci. Rep.">
        <title>Draft genome of Tanacetum cinerariifolium, the natural source of mosquito coil.</title>
        <authorList>
            <person name="Yamashiro T."/>
            <person name="Shiraishi A."/>
            <person name="Satake H."/>
            <person name="Nakayama K."/>
        </authorList>
    </citation>
    <scope>NUCLEOTIDE SEQUENCE</scope>
</reference>
<organism evidence="3">
    <name type="scientific">Tanacetum cinerariifolium</name>
    <name type="common">Dalmatian daisy</name>
    <name type="synonym">Chrysanthemum cinerariifolium</name>
    <dbReference type="NCBI Taxonomy" id="118510"/>
    <lineage>
        <taxon>Eukaryota</taxon>
        <taxon>Viridiplantae</taxon>
        <taxon>Streptophyta</taxon>
        <taxon>Embryophyta</taxon>
        <taxon>Tracheophyta</taxon>
        <taxon>Spermatophyta</taxon>
        <taxon>Magnoliopsida</taxon>
        <taxon>eudicotyledons</taxon>
        <taxon>Gunneridae</taxon>
        <taxon>Pentapetalae</taxon>
        <taxon>asterids</taxon>
        <taxon>campanulids</taxon>
        <taxon>Asterales</taxon>
        <taxon>Asteraceae</taxon>
        <taxon>Asteroideae</taxon>
        <taxon>Anthemideae</taxon>
        <taxon>Anthemidinae</taxon>
        <taxon>Tanacetum</taxon>
    </lineage>
</organism>
<feature type="domain" description="Replication factor A C-terminal" evidence="2">
    <location>
        <begin position="48"/>
        <end position="135"/>
    </location>
</feature>
<dbReference type="Pfam" id="PF08646">
    <property type="entry name" value="Rep_fac-A_C"/>
    <property type="match status" value="1"/>
</dbReference>
<dbReference type="SUPFAM" id="SSF50249">
    <property type="entry name" value="Nucleic acid-binding proteins"/>
    <property type="match status" value="1"/>
</dbReference>
<sequence length="184" mass="20581">MPASEKQPTLTDYIGCLIRVRNIKEFGSVNISQDYQNAGDPKPQGVRFTCEGTVPAVNTTRDWHYASCSQCNQKVFDGDDIPQCVNHGPQPNYTFRYNFKAAISDETMTSYFTFFTPNADILTGIDCPKLFHYSPHCEKGKVDFYFDTILDKALQIASSSEQAENITDKKPSVTAIEMPKPVSA</sequence>
<protein>
    <recommendedName>
        <fullName evidence="2">Replication factor A C-terminal domain-containing protein</fullName>
    </recommendedName>
</protein>
<accession>A0A6L2MBQ6</accession>
<dbReference type="InterPro" id="IPR012340">
    <property type="entry name" value="NA-bd_OB-fold"/>
</dbReference>
<feature type="region of interest" description="Disordered" evidence="1">
    <location>
        <begin position="165"/>
        <end position="184"/>
    </location>
</feature>
<evidence type="ECO:0000259" key="2">
    <source>
        <dbReference type="Pfam" id="PF08646"/>
    </source>
</evidence>
<evidence type="ECO:0000256" key="1">
    <source>
        <dbReference type="SAM" id="MobiDB-lite"/>
    </source>
</evidence>
<dbReference type="Gene3D" id="2.40.50.140">
    <property type="entry name" value="Nucleic acid-binding proteins"/>
    <property type="match status" value="1"/>
</dbReference>
<dbReference type="InterPro" id="IPR013955">
    <property type="entry name" value="Rep_factor-A_C"/>
</dbReference>